<gene>
    <name evidence="1" type="ORF">L1987_56057</name>
</gene>
<reference evidence="1 2" key="2">
    <citation type="journal article" date="2022" name="Mol. Ecol. Resour.">
        <title>The genomes of chicory, endive, great burdock and yacon provide insights into Asteraceae paleo-polyploidization history and plant inulin production.</title>
        <authorList>
            <person name="Fan W."/>
            <person name="Wang S."/>
            <person name="Wang H."/>
            <person name="Wang A."/>
            <person name="Jiang F."/>
            <person name="Liu H."/>
            <person name="Zhao H."/>
            <person name="Xu D."/>
            <person name="Zhang Y."/>
        </authorList>
    </citation>
    <scope>NUCLEOTIDE SEQUENCE [LARGE SCALE GENOMIC DNA]</scope>
    <source>
        <strain evidence="2">cv. Yunnan</strain>
        <tissue evidence="1">Leaves</tissue>
    </source>
</reference>
<dbReference type="EMBL" id="CM042035">
    <property type="protein sequence ID" value="KAI3756238.1"/>
    <property type="molecule type" value="Genomic_DNA"/>
</dbReference>
<organism evidence="1 2">
    <name type="scientific">Smallanthus sonchifolius</name>
    <dbReference type="NCBI Taxonomy" id="185202"/>
    <lineage>
        <taxon>Eukaryota</taxon>
        <taxon>Viridiplantae</taxon>
        <taxon>Streptophyta</taxon>
        <taxon>Embryophyta</taxon>
        <taxon>Tracheophyta</taxon>
        <taxon>Spermatophyta</taxon>
        <taxon>Magnoliopsida</taxon>
        <taxon>eudicotyledons</taxon>
        <taxon>Gunneridae</taxon>
        <taxon>Pentapetalae</taxon>
        <taxon>asterids</taxon>
        <taxon>campanulids</taxon>
        <taxon>Asterales</taxon>
        <taxon>Asteraceae</taxon>
        <taxon>Asteroideae</taxon>
        <taxon>Heliantheae alliance</taxon>
        <taxon>Millerieae</taxon>
        <taxon>Smallanthus</taxon>
    </lineage>
</organism>
<protein>
    <submittedName>
        <fullName evidence="1">Uncharacterized protein</fullName>
    </submittedName>
</protein>
<reference evidence="2" key="1">
    <citation type="journal article" date="2022" name="Mol. Ecol. Resour.">
        <title>The genomes of chicory, endive, great burdock and yacon provide insights into Asteraceae palaeo-polyploidization history and plant inulin production.</title>
        <authorList>
            <person name="Fan W."/>
            <person name="Wang S."/>
            <person name="Wang H."/>
            <person name="Wang A."/>
            <person name="Jiang F."/>
            <person name="Liu H."/>
            <person name="Zhao H."/>
            <person name="Xu D."/>
            <person name="Zhang Y."/>
        </authorList>
    </citation>
    <scope>NUCLEOTIDE SEQUENCE [LARGE SCALE GENOMIC DNA]</scope>
    <source>
        <strain evidence="2">cv. Yunnan</strain>
    </source>
</reference>
<evidence type="ECO:0000313" key="1">
    <source>
        <dbReference type="EMBL" id="KAI3756238.1"/>
    </source>
</evidence>
<proteinExistence type="predicted"/>
<keyword evidence="2" id="KW-1185">Reference proteome</keyword>
<sequence>MGKFQQNNLGSVVLDHQPTTAAGGGGNFKLWSTCRRKIINTMRCGGGGYRHTVQPVPEKPSECRSDVIGNNNNCKKKKSEKLSELLRISELWEEEEELKLVVKRLQCGGDDDVLGGAKDVRRIAKQDSDARTTLALLGAIPPLVAMLNSGDLDSQIAGLYALLNLGIGNDTNKAAIVKAGAVHKMLDLTKSPNDGSPDPGVCAAIIANFLGLTALDSNKPIIGSSGAILFLVKTLKNKKSTKCEVNSQVIQDCLRALYNLSLLASNVSPMIEIDDFVPFLLTTLGDMEVSDRILSILSNVVSTPEGRKAVSSVRDSFQILVDVLNWTDSPNCQEKAAYILMVMAHKSYRDRLVMIESGVTSSLLELTLLGSTLAQKRASRILEILSINKGKQVSETFVGSTGANVSAPLCGSVDHRSGRSTDPEKDSEDDRIASDKNKAVKHLVQQSLHSNMRRIAQRANLPQDFLPWEHFRSLTSFPTSKSLPF</sequence>
<comment type="caution">
    <text evidence="1">The sequence shown here is derived from an EMBL/GenBank/DDBJ whole genome shotgun (WGS) entry which is preliminary data.</text>
</comment>
<name>A0ACB9ECF1_9ASTR</name>
<dbReference type="Proteomes" id="UP001056120">
    <property type="component" value="Linkage Group LG18"/>
</dbReference>
<evidence type="ECO:0000313" key="2">
    <source>
        <dbReference type="Proteomes" id="UP001056120"/>
    </source>
</evidence>
<accession>A0ACB9ECF1</accession>